<dbReference type="EMBL" id="GG738868">
    <property type="protein sequence ID" value="EFC44341.1"/>
    <property type="molecule type" value="Genomic_DNA"/>
</dbReference>
<dbReference type="Proteomes" id="UP000006671">
    <property type="component" value="Unassembled WGS sequence"/>
</dbReference>
<dbReference type="RefSeq" id="XP_002677085.1">
    <property type="nucleotide sequence ID" value="XM_002677039.1"/>
</dbReference>
<gene>
    <name evidence="1" type="ORF">NAEGRDRAFT_67570</name>
</gene>
<name>D2VFB7_NAEGR</name>
<dbReference type="GeneID" id="8850177"/>
<keyword evidence="2" id="KW-1185">Reference proteome</keyword>
<dbReference type="VEuPathDB" id="AmoebaDB:NAEGRDRAFT_67570"/>
<dbReference type="InParanoid" id="D2VFB7"/>
<dbReference type="KEGG" id="ngr:NAEGRDRAFT_67570"/>
<dbReference type="SUPFAM" id="SSF50978">
    <property type="entry name" value="WD40 repeat-like"/>
    <property type="match status" value="1"/>
</dbReference>
<dbReference type="InterPro" id="IPR036322">
    <property type="entry name" value="WD40_repeat_dom_sf"/>
</dbReference>
<organism evidence="2">
    <name type="scientific">Naegleria gruberi</name>
    <name type="common">Amoeba</name>
    <dbReference type="NCBI Taxonomy" id="5762"/>
    <lineage>
        <taxon>Eukaryota</taxon>
        <taxon>Discoba</taxon>
        <taxon>Heterolobosea</taxon>
        <taxon>Tetramitia</taxon>
        <taxon>Eutetramitia</taxon>
        <taxon>Vahlkampfiidae</taxon>
        <taxon>Naegleria</taxon>
    </lineage>
</organism>
<protein>
    <submittedName>
        <fullName evidence="1">Predicted protein</fullName>
    </submittedName>
</protein>
<evidence type="ECO:0000313" key="1">
    <source>
        <dbReference type="EMBL" id="EFC44341.1"/>
    </source>
</evidence>
<proteinExistence type="predicted"/>
<sequence>MRGNTIRILQTNESHSTLNLTIPGKVLTVQNCSQRKWLILGLHDGVHIYNSENLSFIGKIERRDFYNFLIDSNGEHMFYRFSDSVSKIRIDDRSVLWTVKEAVECFTICKSKNELFIAIDSQIVVLDMNNGSVKRKIPFLKKVLKCLYITYDEVNERIYL</sequence>
<reference evidence="1 2" key="1">
    <citation type="journal article" date="2010" name="Cell">
        <title>The genome of Naegleria gruberi illuminates early eukaryotic versatility.</title>
        <authorList>
            <person name="Fritz-Laylin L.K."/>
            <person name="Prochnik S.E."/>
            <person name="Ginger M.L."/>
            <person name="Dacks J.B."/>
            <person name="Carpenter M.L."/>
            <person name="Field M.C."/>
            <person name="Kuo A."/>
            <person name="Paredez A."/>
            <person name="Chapman J."/>
            <person name="Pham J."/>
            <person name="Shu S."/>
            <person name="Neupane R."/>
            <person name="Cipriano M."/>
            <person name="Mancuso J."/>
            <person name="Tu H."/>
            <person name="Salamov A."/>
            <person name="Lindquist E."/>
            <person name="Shapiro H."/>
            <person name="Lucas S."/>
            <person name="Grigoriev I.V."/>
            <person name="Cande W.Z."/>
            <person name="Fulton C."/>
            <person name="Rokhsar D.S."/>
            <person name="Dawson S.C."/>
        </authorList>
    </citation>
    <scope>NUCLEOTIDE SEQUENCE [LARGE SCALE GENOMIC DNA]</scope>
    <source>
        <strain evidence="1 2">NEG-M</strain>
    </source>
</reference>
<evidence type="ECO:0000313" key="2">
    <source>
        <dbReference type="Proteomes" id="UP000006671"/>
    </source>
</evidence>
<dbReference type="AlphaFoldDB" id="D2VFB7"/>
<accession>D2VFB7</accession>